<protein>
    <recommendedName>
        <fullName evidence="2">DUF4378 domain-containing protein</fullName>
    </recommendedName>
</protein>
<feature type="region of interest" description="Disordered" evidence="1">
    <location>
        <begin position="335"/>
        <end position="412"/>
    </location>
</feature>
<proteinExistence type="predicted"/>
<feature type="compositionally biased region" description="Basic and acidic residues" evidence="1">
    <location>
        <begin position="247"/>
        <end position="274"/>
    </location>
</feature>
<feature type="compositionally biased region" description="Low complexity" evidence="1">
    <location>
        <begin position="547"/>
        <end position="560"/>
    </location>
</feature>
<comment type="caution">
    <text evidence="3">The sequence shown here is derived from an EMBL/GenBank/DDBJ whole genome shotgun (WGS) entry which is preliminary data.</text>
</comment>
<dbReference type="PANTHER" id="PTHR31680:SF7">
    <property type="entry name" value="OS07G0603300 PROTEIN"/>
    <property type="match status" value="1"/>
</dbReference>
<feature type="compositionally biased region" description="Basic and acidic residues" evidence="1">
    <location>
        <begin position="515"/>
        <end position="532"/>
    </location>
</feature>
<name>A0AAD8TAH6_LOLMU</name>
<dbReference type="EMBL" id="JAUUTY010000002">
    <property type="protein sequence ID" value="KAK1679014.1"/>
    <property type="molecule type" value="Genomic_DNA"/>
</dbReference>
<sequence length="1000" mass="110809">MPPARRVLNAFTDDMPDLDRHMGCMAGIFQIFDRQRLLTAAPRGRQPRHKSLPPPPKGRTPPKSSSSNVPAQTSSTPKIILEKTFSKSMTENSSLSIESSRASCSSSSCSSFSSIDASKSVQQETPYINEEPFVQRPLKNSPSLKDASADTKTGQPNEVGFRDIVKDSINRDSGGLTVKTSALEPRKNMQYKDSPRPLLLSKSMDGTYVIGIDRSSKVVPVNVVEPSRRFQEHSRFSCDDRRLLRSAETQEAKKPAPTRAKELPRLSLDSRKESLSPSSRLKNYSYRRTDDSLLDALRPQDSPSHRRSNSVIAKLMGLEEAPDATGMLIADSYEPARSPRPAEQATQSERPSRSPRRACQDQCVSLPKNEPSAPKTKPSPRILTEAAPWRQQERGVSVTNSKASQCRDSEVRPRTPSLYADIERRLGGLEFSECNKDFRALRILGALHSKDVTCQNGDGDSESVAFQGQKEDLATTSSRSFESPIVVMKPARTTEKSGVSAAPLAGLRSLRKLQARDSSLDKNESSTNEKIHSRTTRAQSKSEEPASRASSPRPTGSSSPRLVQRKAESERRSRPPVSPKSPSKKSNEAASPRGRTRSKPSQVKSNRDNEVSQSPRRRISLAKQIDVSIMDCQKPTVVSSSSVQPNYTAATPAQKSPSFILGSDHRIHSLENVPSPVSVLDTSFYHKSISDSFKDGETHTSDECWNPNSLPDTPQSKTSSEVNQIKPENLEALIQKLEQLQSMNDEAASSKDNQYIYEILLASGLLHKELSFAAMPGQLCPFSCPINPELFLILEQTKPHFISATQAVTGAKKSSDPNMEKLNRRIIFDLVNEIIAQKMNIYSSSGMAKLLRSRKLSGCRLFKELCTEVDRLLSESSPAKCSEEDEAENMLLAEDALYDMKEWGSSDGEIQGMILDIERSIFRDLIDEVIAMGITGAWGSGKEDAFQHMECHHSSLLSAWPEYHGMVVWNRSRTGQYQWSTPSCHRLPARHQSITDLVHA</sequence>
<feature type="compositionally biased region" description="Polar residues" evidence="1">
    <location>
        <begin position="68"/>
        <end position="77"/>
    </location>
</feature>
<feature type="region of interest" description="Disordered" evidence="1">
    <location>
        <begin position="515"/>
        <end position="618"/>
    </location>
</feature>
<dbReference type="GO" id="GO:0051513">
    <property type="term" value="P:regulation of monopolar cell growth"/>
    <property type="evidence" value="ECO:0007669"/>
    <property type="project" value="InterPro"/>
</dbReference>
<feature type="region of interest" description="Disordered" evidence="1">
    <location>
        <begin position="456"/>
        <end position="480"/>
    </location>
</feature>
<feature type="region of interest" description="Disordered" evidence="1">
    <location>
        <begin position="122"/>
        <end position="198"/>
    </location>
</feature>
<dbReference type="PANTHER" id="PTHR31680">
    <property type="entry name" value="LONGIFOLIA PROTEIN"/>
    <property type="match status" value="1"/>
</dbReference>
<feature type="compositionally biased region" description="Basic and acidic residues" evidence="1">
    <location>
        <begin position="160"/>
        <end position="170"/>
    </location>
</feature>
<feature type="domain" description="DUF4378" evidence="2">
    <location>
        <begin position="754"/>
        <end position="928"/>
    </location>
</feature>
<evidence type="ECO:0000259" key="2">
    <source>
        <dbReference type="Pfam" id="PF14309"/>
    </source>
</evidence>
<feature type="compositionally biased region" description="Polar residues" evidence="1">
    <location>
        <begin position="706"/>
        <end position="720"/>
    </location>
</feature>
<evidence type="ECO:0000313" key="4">
    <source>
        <dbReference type="Proteomes" id="UP001231189"/>
    </source>
</evidence>
<evidence type="ECO:0000256" key="1">
    <source>
        <dbReference type="SAM" id="MobiDB-lite"/>
    </source>
</evidence>
<gene>
    <name evidence="3" type="ORF">QYE76_039862</name>
</gene>
<organism evidence="3 4">
    <name type="scientific">Lolium multiflorum</name>
    <name type="common">Italian ryegrass</name>
    <name type="synonym">Lolium perenne subsp. multiflorum</name>
    <dbReference type="NCBI Taxonomy" id="4521"/>
    <lineage>
        <taxon>Eukaryota</taxon>
        <taxon>Viridiplantae</taxon>
        <taxon>Streptophyta</taxon>
        <taxon>Embryophyta</taxon>
        <taxon>Tracheophyta</taxon>
        <taxon>Spermatophyta</taxon>
        <taxon>Magnoliopsida</taxon>
        <taxon>Liliopsida</taxon>
        <taxon>Poales</taxon>
        <taxon>Poaceae</taxon>
        <taxon>BOP clade</taxon>
        <taxon>Pooideae</taxon>
        <taxon>Poodae</taxon>
        <taxon>Poeae</taxon>
        <taxon>Poeae Chloroplast Group 2 (Poeae type)</taxon>
        <taxon>Loliodinae</taxon>
        <taxon>Loliinae</taxon>
        <taxon>Lolium</taxon>
    </lineage>
</organism>
<accession>A0AAD8TAH6</accession>
<dbReference type="Pfam" id="PF14309">
    <property type="entry name" value="DUF4378"/>
    <property type="match status" value="1"/>
</dbReference>
<evidence type="ECO:0000313" key="3">
    <source>
        <dbReference type="EMBL" id="KAK1679014.1"/>
    </source>
</evidence>
<feature type="region of interest" description="Disordered" evidence="1">
    <location>
        <begin position="696"/>
        <end position="720"/>
    </location>
</feature>
<feature type="region of interest" description="Disordered" evidence="1">
    <location>
        <begin position="39"/>
        <end position="85"/>
    </location>
</feature>
<keyword evidence="4" id="KW-1185">Reference proteome</keyword>
<dbReference type="InterPro" id="IPR025486">
    <property type="entry name" value="DUF4378"/>
</dbReference>
<dbReference type="Proteomes" id="UP001231189">
    <property type="component" value="Unassembled WGS sequence"/>
</dbReference>
<reference evidence="3" key="1">
    <citation type="submission" date="2023-07" db="EMBL/GenBank/DDBJ databases">
        <title>A chromosome-level genome assembly of Lolium multiflorum.</title>
        <authorList>
            <person name="Chen Y."/>
            <person name="Copetti D."/>
            <person name="Kolliker R."/>
            <person name="Studer B."/>
        </authorList>
    </citation>
    <scope>NUCLEOTIDE SEQUENCE</scope>
    <source>
        <strain evidence="3">02402/16</strain>
        <tissue evidence="3">Leaf</tissue>
    </source>
</reference>
<dbReference type="InterPro" id="IPR033334">
    <property type="entry name" value="LNG1/2"/>
</dbReference>
<dbReference type="AlphaFoldDB" id="A0AAD8TAH6"/>
<feature type="region of interest" description="Disordered" evidence="1">
    <location>
        <begin position="247"/>
        <end position="287"/>
    </location>
</feature>